<dbReference type="KEGG" id="msv:Mesil_1010"/>
<evidence type="ECO:0000256" key="2">
    <source>
        <dbReference type="ARBA" id="ARBA00023125"/>
    </source>
</evidence>
<dbReference type="PANTHER" id="PTHR43537">
    <property type="entry name" value="TRANSCRIPTIONAL REGULATOR, GNTR FAMILY"/>
    <property type="match status" value="1"/>
</dbReference>
<evidence type="ECO:0000313" key="5">
    <source>
        <dbReference type="EMBL" id="ADH62917.1"/>
    </source>
</evidence>
<organism evidence="5 6">
    <name type="scientific">Allomeiothermus silvanus (strain ATCC 700542 / DSM 9946 / NBRC 106475 / NCIMB 13440 / VI-R2)</name>
    <name type="common">Thermus silvanus</name>
    <dbReference type="NCBI Taxonomy" id="526227"/>
    <lineage>
        <taxon>Bacteria</taxon>
        <taxon>Thermotogati</taxon>
        <taxon>Deinococcota</taxon>
        <taxon>Deinococci</taxon>
        <taxon>Thermales</taxon>
        <taxon>Thermaceae</taxon>
        <taxon>Allomeiothermus</taxon>
    </lineage>
</organism>
<evidence type="ECO:0000256" key="1">
    <source>
        <dbReference type="ARBA" id="ARBA00023015"/>
    </source>
</evidence>
<dbReference type="CDD" id="cd07377">
    <property type="entry name" value="WHTH_GntR"/>
    <property type="match status" value="1"/>
</dbReference>
<proteinExistence type="predicted"/>
<accession>D7BCN2</accession>
<dbReference type="SUPFAM" id="SSF46785">
    <property type="entry name" value="Winged helix' DNA-binding domain"/>
    <property type="match status" value="1"/>
</dbReference>
<dbReference type="HOGENOM" id="CLU_017584_5_3_0"/>
<gene>
    <name evidence="5" type="ordered locus">Mesil_1010</name>
</gene>
<dbReference type="SUPFAM" id="SSF48008">
    <property type="entry name" value="GntR ligand-binding domain-like"/>
    <property type="match status" value="1"/>
</dbReference>
<dbReference type="PROSITE" id="PS50949">
    <property type="entry name" value="HTH_GNTR"/>
    <property type="match status" value="1"/>
</dbReference>
<keyword evidence="6" id="KW-1185">Reference proteome</keyword>
<reference evidence="5 6" key="1">
    <citation type="journal article" date="2010" name="Stand. Genomic Sci.">
        <title>Complete genome sequence of Meiothermus silvanus type strain (VI-R2).</title>
        <authorList>
            <person name="Sikorski J."/>
            <person name="Tindall B.J."/>
            <person name="Lowry S."/>
            <person name="Lucas S."/>
            <person name="Nolan M."/>
            <person name="Copeland A."/>
            <person name="Glavina Del Rio T."/>
            <person name="Tice H."/>
            <person name="Cheng J.F."/>
            <person name="Han C."/>
            <person name="Pitluck S."/>
            <person name="Liolios K."/>
            <person name="Ivanova N."/>
            <person name="Mavromatis K."/>
            <person name="Mikhailova N."/>
            <person name="Pati A."/>
            <person name="Goodwin L."/>
            <person name="Chen A."/>
            <person name="Palaniappan K."/>
            <person name="Land M."/>
            <person name="Hauser L."/>
            <person name="Chang Y.J."/>
            <person name="Jeffries C.D."/>
            <person name="Rohde M."/>
            <person name="Goker M."/>
            <person name="Woyke T."/>
            <person name="Bristow J."/>
            <person name="Eisen J.A."/>
            <person name="Markowitz V."/>
            <person name="Hugenholtz P."/>
            <person name="Kyrpides N.C."/>
            <person name="Klenk H.P."/>
            <person name="Lapidus A."/>
        </authorList>
    </citation>
    <scope>NUCLEOTIDE SEQUENCE [LARGE SCALE GENOMIC DNA]</scope>
    <source>
        <strain evidence="6">ATCC 700542 / DSM 9946 / VI-R2</strain>
    </source>
</reference>
<keyword evidence="3" id="KW-0804">Transcription</keyword>
<feature type="domain" description="HTH gntR-type" evidence="4">
    <location>
        <begin position="14"/>
        <end position="81"/>
    </location>
</feature>
<dbReference type="PANTHER" id="PTHR43537:SF24">
    <property type="entry name" value="GLUCONATE OPERON TRANSCRIPTIONAL REPRESSOR"/>
    <property type="match status" value="1"/>
</dbReference>
<dbReference type="GO" id="GO:0003700">
    <property type="term" value="F:DNA-binding transcription factor activity"/>
    <property type="evidence" value="ECO:0007669"/>
    <property type="project" value="InterPro"/>
</dbReference>
<dbReference type="SMART" id="SM00345">
    <property type="entry name" value="HTH_GNTR"/>
    <property type="match status" value="1"/>
</dbReference>
<dbReference type="STRING" id="526227.Mesil_1010"/>
<dbReference type="Proteomes" id="UP000001916">
    <property type="component" value="Chromosome"/>
</dbReference>
<dbReference type="InterPro" id="IPR036388">
    <property type="entry name" value="WH-like_DNA-bd_sf"/>
</dbReference>
<evidence type="ECO:0000259" key="4">
    <source>
        <dbReference type="PROSITE" id="PS50949"/>
    </source>
</evidence>
<dbReference type="SMART" id="SM00895">
    <property type="entry name" value="FCD"/>
    <property type="match status" value="1"/>
</dbReference>
<evidence type="ECO:0000256" key="3">
    <source>
        <dbReference type="ARBA" id="ARBA00023163"/>
    </source>
</evidence>
<name>D7BCN2_ALLS1</name>
<dbReference type="InterPro" id="IPR008920">
    <property type="entry name" value="TF_FadR/GntR_C"/>
</dbReference>
<dbReference type="Pfam" id="PF07729">
    <property type="entry name" value="FCD"/>
    <property type="match status" value="1"/>
</dbReference>
<dbReference type="GO" id="GO:0003677">
    <property type="term" value="F:DNA binding"/>
    <property type="evidence" value="ECO:0007669"/>
    <property type="project" value="UniProtKB-KW"/>
</dbReference>
<dbReference type="Gene3D" id="1.10.10.10">
    <property type="entry name" value="Winged helix-like DNA-binding domain superfamily/Winged helix DNA-binding domain"/>
    <property type="match status" value="1"/>
</dbReference>
<sequence>MVNGGKLEAMLARTTLNREAYKALRRAILGRKLPPGRKLIVRVLAEELGLSPTPIKEALSALEREGLVVAVPHRGYFVLEPTLEDVREIYRLREVLEGLGARLAVENNGKILPRKLEKVLQRQRKAAEQGDIESYGDLDLSFHRTLWEAASNKRLLAVAETIDGQIRLLINSSAAIPGRLPSSLAEHEAILQAVAAHDPDSAEAAMREHVQQAGRALERFLSAREMV</sequence>
<dbReference type="Gene3D" id="1.20.120.530">
    <property type="entry name" value="GntR ligand-binding domain-like"/>
    <property type="match status" value="1"/>
</dbReference>
<keyword evidence="1" id="KW-0805">Transcription regulation</keyword>
<dbReference type="EMBL" id="CP002042">
    <property type="protein sequence ID" value="ADH62917.1"/>
    <property type="molecule type" value="Genomic_DNA"/>
</dbReference>
<evidence type="ECO:0000313" key="6">
    <source>
        <dbReference type="Proteomes" id="UP000001916"/>
    </source>
</evidence>
<dbReference type="InterPro" id="IPR000524">
    <property type="entry name" value="Tscrpt_reg_HTH_GntR"/>
</dbReference>
<keyword evidence="2" id="KW-0238">DNA-binding</keyword>
<dbReference type="AlphaFoldDB" id="D7BCN2"/>
<dbReference type="Pfam" id="PF00392">
    <property type="entry name" value="GntR"/>
    <property type="match status" value="1"/>
</dbReference>
<protein>
    <submittedName>
        <fullName evidence="5">Transcriptional regulator, GntR family</fullName>
    </submittedName>
</protein>
<dbReference type="InterPro" id="IPR036390">
    <property type="entry name" value="WH_DNA-bd_sf"/>
</dbReference>
<dbReference type="eggNOG" id="COG1802">
    <property type="taxonomic scope" value="Bacteria"/>
</dbReference>
<dbReference type="InterPro" id="IPR011711">
    <property type="entry name" value="GntR_C"/>
</dbReference>